<dbReference type="Proteomes" id="UP000789803">
    <property type="component" value="Unassembled WGS sequence"/>
</dbReference>
<dbReference type="Pfam" id="PF00990">
    <property type="entry name" value="GGDEF"/>
    <property type="match status" value="1"/>
</dbReference>
<dbReference type="InterPro" id="IPR043128">
    <property type="entry name" value="Rev_trsase/Diguanyl_cyclase"/>
</dbReference>
<gene>
    <name evidence="3" type="ORF">LMG7974_01146</name>
</gene>
<dbReference type="RefSeq" id="WP_229932947.1">
    <property type="nucleotide sequence ID" value="NZ_CAJHOF010000009.1"/>
</dbReference>
<dbReference type="PANTHER" id="PTHR33121">
    <property type="entry name" value="CYCLIC DI-GMP PHOSPHODIESTERASE PDEF"/>
    <property type="match status" value="1"/>
</dbReference>
<dbReference type="InterPro" id="IPR035919">
    <property type="entry name" value="EAL_sf"/>
</dbReference>
<dbReference type="SUPFAM" id="SSF55073">
    <property type="entry name" value="Nucleotide cyclase"/>
    <property type="match status" value="1"/>
</dbReference>
<comment type="caution">
    <text evidence="3">The sequence shown here is derived from an EMBL/GenBank/DDBJ whole genome shotgun (WGS) entry which is preliminary data.</text>
</comment>
<dbReference type="EMBL" id="CAJHOF010000009">
    <property type="protein sequence ID" value="CAD7288775.1"/>
    <property type="molecule type" value="Genomic_DNA"/>
</dbReference>
<evidence type="ECO:0000256" key="1">
    <source>
        <dbReference type="SAM" id="Phobius"/>
    </source>
</evidence>
<evidence type="ECO:0000313" key="3">
    <source>
        <dbReference type="EMBL" id="CAD7288775.1"/>
    </source>
</evidence>
<keyword evidence="1" id="KW-0812">Transmembrane</keyword>
<dbReference type="InterPro" id="IPR000160">
    <property type="entry name" value="GGDEF_dom"/>
</dbReference>
<feature type="transmembrane region" description="Helical" evidence="1">
    <location>
        <begin position="46"/>
        <end position="64"/>
    </location>
</feature>
<dbReference type="InterPro" id="IPR001633">
    <property type="entry name" value="EAL_dom"/>
</dbReference>
<sequence length="457" mass="53785">MNKAQNAERSYRFNIAIRIALPFIVAIIFSSYILYKNGSIGDNDMVLFFILIISYVYFTTYMIYQSFQNTFLDSVTKVYTRDKILKIIDSKVKKNRDFNNLTLLNFKNIGDISDRYGVDFGDEILIQCVRELEKFLDENSIKSYFLGRYSSSYFLLYTNENLPKIRHLITIFSKKIKNEGVNKKEIILKFEIKNISYSDLQKSINYLINRIKDVKIISDDIDEFESDVIKSIKNKNFSYKVQKIAGFKDENLYCVIPSLKSENHGNISKSKISNVMFKYNMQVNQDIAIFSSFFNSLVKNVNNKFIIEISMQSLNSVKYLEFLKEFIDENKIDASNIIIEFYPDDKTEHLNRLSEILFEYKKLGFRFAISHFGANNAFFAYFLNLDIDYIIYDVNISKNYKDTKVANTFLKLNELARQIGIKTILKFVDRFDMFEFAKNNKVDFVQGFYIQKPRELV</sequence>
<keyword evidence="1" id="KW-1133">Transmembrane helix</keyword>
<organism evidence="3 4">
    <name type="scientific">Campylobacter majalis</name>
    <dbReference type="NCBI Taxonomy" id="2790656"/>
    <lineage>
        <taxon>Bacteria</taxon>
        <taxon>Pseudomonadati</taxon>
        <taxon>Campylobacterota</taxon>
        <taxon>Epsilonproteobacteria</taxon>
        <taxon>Campylobacterales</taxon>
        <taxon>Campylobacteraceae</taxon>
        <taxon>Campylobacter</taxon>
    </lineage>
</organism>
<accession>A0ABM8Q7I9</accession>
<dbReference type="Gene3D" id="3.20.20.450">
    <property type="entry name" value="EAL domain"/>
    <property type="match status" value="1"/>
</dbReference>
<dbReference type="SUPFAM" id="SSF141868">
    <property type="entry name" value="EAL domain-like"/>
    <property type="match status" value="1"/>
</dbReference>
<keyword evidence="1" id="KW-0472">Membrane</keyword>
<evidence type="ECO:0000259" key="2">
    <source>
        <dbReference type="PROSITE" id="PS50883"/>
    </source>
</evidence>
<dbReference type="CDD" id="cd01948">
    <property type="entry name" value="EAL"/>
    <property type="match status" value="1"/>
</dbReference>
<keyword evidence="4" id="KW-1185">Reference proteome</keyword>
<dbReference type="Gene3D" id="3.30.70.270">
    <property type="match status" value="1"/>
</dbReference>
<name>A0ABM8Q7I9_9BACT</name>
<protein>
    <recommendedName>
        <fullName evidence="2">EAL domain-containing protein</fullName>
    </recommendedName>
</protein>
<evidence type="ECO:0000313" key="4">
    <source>
        <dbReference type="Proteomes" id="UP000789803"/>
    </source>
</evidence>
<feature type="domain" description="EAL" evidence="2">
    <location>
        <begin position="221"/>
        <end position="457"/>
    </location>
</feature>
<dbReference type="PANTHER" id="PTHR33121:SF71">
    <property type="entry name" value="OXYGEN SENSOR PROTEIN DOSP"/>
    <property type="match status" value="1"/>
</dbReference>
<reference evidence="3 4" key="1">
    <citation type="submission" date="2020-11" db="EMBL/GenBank/DDBJ databases">
        <authorList>
            <person name="Peeters C."/>
        </authorList>
    </citation>
    <scope>NUCLEOTIDE SEQUENCE [LARGE SCALE GENOMIC DNA]</scope>
    <source>
        <strain evidence="3 4">LMG 7974</strain>
    </source>
</reference>
<dbReference type="InterPro" id="IPR029787">
    <property type="entry name" value="Nucleotide_cyclase"/>
</dbReference>
<dbReference type="PROSITE" id="PS50883">
    <property type="entry name" value="EAL"/>
    <property type="match status" value="1"/>
</dbReference>
<proteinExistence type="predicted"/>
<dbReference type="Pfam" id="PF00563">
    <property type="entry name" value="EAL"/>
    <property type="match status" value="1"/>
</dbReference>
<dbReference type="InterPro" id="IPR050706">
    <property type="entry name" value="Cyclic-di-GMP_PDE-like"/>
</dbReference>
<feature type="transmembrane region" description="Helical" evidence="1">
    <location>
        <begin position="15"/>
        <end position="34"/>
    </location>
</feature>
<dbReference type="SMART" id="SM00052">
    <property type="entry name" value="EAL"/>
    <property type="match status" value="1"/>
</dbReference>